<accession>A0A7V6CMM6</accession>
<dbReference type="GO" id="GO:0016787">
    <property type="term" value="F:hydrolase activity"/>
    <property type="evidence" value="ECO:0007669"/>
    <property type="project" value="UniProtKB-KW"/>
</dbReference>
<dbReference type="AlphaFoldDB" id="A0A7V6CMM6"/>
<dbReference type="SUPFAM" id="SSF101386">
    <property type="entry name" value="all-alpha NTP pyrophosphatases"/>
    <property type="match status" value="1"/>
</dbReference>
<reference evidence="2" key="1">
    <citation type="journal article" date="2020" name="mSystems">
        <title>Genome- and Community-Level Interaction Insights into Carbon Utilization and Element Cycling Functions of Hydrothermarchaeota in Hydrothermal Sediment.</title>
        <authorList>
            <person name="Zhou Z."/>
            <person name="Liu Y."/>
            <person name="Xu W."/>
            <person name="Pan J."/>
            <person name="Luo Z.H."/>
            <person name="Li M."/>
        </authorList>
    </citation>
    <scope>NUCLEOTIDE SEQUENCE [LARGE SCALE GENOMIC DNA]</scope>
    <source>
        <strain evidence="2">SpSt-791</strain>
    </source>
</reference>
<dbReference type="PANTHER" id="PTHR42702">
    <property type="entry name" value="NUCLEOTIDE PYROPHOSPHOHYDROLASE"/>
    <property type="match status" value="1"/>
</dbReference>
<dbReference type="InterPro" id="IPR004518">
    <property type="entry name" value="MazG-like_dom"/>
</dbReference>
<sequence>MEIKDFQKLIKAIYYKKDKKRGKEKTFMWFCEEVGELSRALRRKRKKEMKEEFADVFAWLISLANLYNIDLEEAIKKYQKNCPKCKKSPCVCKEGLFLEKNK</sequence>
<feature type="domain" description="NTP pyrophosphohydrolase MazG-like" evidence="1">
    <location>
        <begin position="23"/>
        <end position="85"/>
    </location>
</feature>
<protein>
    <submittedName>
        <fullName evidence="2">Nucleotide pyrophosphohydrolase</fullName>
    </submittedName>
</protein>
<evidence type="ECO:0000313" key="2">
    <source>
        <dbReference type="EMBL" id="HHR48230.1"/>
    </source>
</evidence>
<dbReference type="Pfam" id="PF03819">
    <property type="entry name" value="MazG"/>
    <property type="match status" value="1"/>
</dbReference>
<dbReference type="Gene3D" id="1.10.287.1080">
    <property type="entry name" value="MazG-like"/>
    <property type="match status" value="1"/>
</dbReference>
<gene>
    <name evidence="2" type="ORF">ENV79_01085</name>
</gene>
<dbReference type="EMBL" id="DTHS01000012">
    <property type="protein sequence ID" value="HHR48230.1"/>
    <property type="molecule type" value="Genomic_DNA"/>
</dbReference>
<evidence type="ECO:0000259" key="1">
    <source>
        <dbReference type="Pfam" id="PF03819"/>
    </source>
</evidence>
<keyword evidence="2" id="KW-0378">Hydrolase</keyword>
<comment type="caution">
    <text evidence="2">The sequence shown here is derived from an EMBL/GenBank/DDBJ whole genome shotgun (WGS) entry which is preliminary data.</text>
</comment>
<name>A0A7V6CMM6_UNCW3</name>
<dbReference type="PANTHER" id="PTHR42702:SF1">
    <property type="entry name" value="REGULATORY PROTEIN FOR BETA-LACTAMASE"/>
    <property type="match status" value="1"/>
</dbReference>
<proteinExistence type="predicted"/>
<organism evidence="2">
    <name type="scientific">candidate division WOR-3 bacterium</name>
    <dbReference type="NCBI Taxonomy" id="2052148"/>
    <lineage>
        <taxon>Bacteria</taxon>
        <taxon>Bacteria division WOR-3</taxon>
    </lineage>
</organism>